<comment type="subcellular location">
    <subcellularLocation>
        <location evidence="1">Cell envelope</location>
    </subcellularLocation>
</comment>
<dbReference type="PANTHER" id="PTHR35936:SF17">
    <property type="entry name" value="ARGININE-BINDING EXTRACELLULAR PROTEIN ARTP"/>
    <property type="match status" value="1"/>
</dbReference>
<dbReference type="PANTHER" id="PTHR35936">
    <property type="entry name" value="MEMBRANE-BOUND LYTIC MUREIN TRANSGLYCOSYLASE F"/>
    <property type="match status" value="1"/>
</dbReference>
<keyword evidence="9" id="KW-1185">Reference proteome</keyword>
<evidence type="ECO:0000259" key="6">
    <source>
        <dbReference type="SMART" id="SM00062"/>
    </source>
</evidence>
<dbReference type="CDD" id="cd13702">
    <property type="entry name" value="PBP2_mlr5654_like"/>
    <property type="match status" value="1"/>
</dbReference>
<dbReference type="SMART" id="SM00062">
    <property type="entry name" value="PBPb"/>
    <property type="match status" value="1"/>
</dbReference>
<evidence type="ECO:0000313" key="9">
    <source>
        <dbReference type="Proteomes" id="UP000240259"/>
    </source>
</evidence>
<evidence type="ECO:0000256" key="1">
    <source>
        <dbReference type="ARBA" id="ARBA00004196"/>
    </source>
</evidence>
<name>A0A2T4INL5_9HYPH</name>
<feature type="signal peptide" evidence="5">
    <location>
        <begin position="1"/>
        <end position="25"/>
    </location>
</feature>
<protein>
    <submittedName>
        <fullName evidence="8">Amino acid ABC transporter</fullName>
    </submittedName>
</protein>
<dbReference type="SUPFAM" id="SSF53850">
    <property type="entry name" value="Periplasmic binding protein-like II"/>
    <property type="match status" value="1"/>
</dbReference>
<feature type="domain" description="Solute-binding protein family 3/N-terminal" evidence="6">
    <location>
        <begin position="30"/>
        <end position="255"/>
    </location>
</feature>
<reference evidence="8 9" key="1">
    <citation type="submission" date="2018-03" db="EMBL/GenBank/DDBJ databases">
        <title>Genome sequence of the symbiotic type strain Mesorhizobium helmanticense CSLC115NT isolated from Lotus corniculatus nodules.</title>
        <authorList>
            <person name="Sannazzaro A.I."/>
            <person name="Torres Tejerizo G.A."/>
            <person name="Dip D."/>
            <person name="Caballero M."/>
            <person name="Pistorio M."/>
            <person name="Estrella M.J."/>
        </authorList>
    </citation>
    <scope>NUCLEOTIDE SEQUENCE [LARGE SCALE GENOMIC DNA]</scope>
    <source>
        <strain evidence="8 9">CSLC115N</strain>
    </source>
</reference>
<dbReference type="GO" id="GO:0015276">
    <property type="term" value="F:ligand-gated monoatomic ion channel activity"/>
    <property type="evidence" value="ECO:0007669"/>
    <property type="project" value="InterPro"/>
</dbReference>
<comment type="caution">
    <text evidence="8">The sequence shown here is derived from an EMBL/GenBank/DDBJ whole genome shotgun (WGS) entry which is preliminary data.</text>
</comment>
<evidence type="ECO:0000256" key="4">
    <source>
        <dbReference type="RuleBase" id="RU003744"/>
    </source>
</evidence>
<dbReference type="Gene3D" id="3.40.190.10">
    <property type="entry name" value="Periplasmic binding protein-like II"/>
    <property type="match status" value="2"/>
</dbReference>
<dbReference type="Proteomes" id="UP000240259">
    <property type="component" value="Unassembled WGS sequence"/>
</dbReference>
<dbReference type="EMBL" id="PZJX01000052">
    <property type="protein sequence ID" value="PTE07222.1"/>
    <property type="molecule type" value="Genomic_DNA"/>
</dbReference>
<dbReference type="InterPro" id="IPR001638">
    <property type="entry name" value="Solute-binding_3/MltF_N"/>
</dbReference>
<keyword evidence="3 5" id="KW-0732">Signal</keyword>
<evidence type="ECO:0000313" key="8">
    <source>
        <dbReference type="EMBL" id="PTE07222.1"/>
    </source>
</evidence>
<accession>A0A2T4INL5</accession>
<evidence type="ECO:0000256" key="3">
    <source>
        <dbReference type="ARBA" id="ARBA00022729"/>
    </source>
</evidence>
<gene>
    <name evidence="8" type="ORF">C9427_28100</name>
</gene>
<dbReference type="GO" id="GO:0030313">
    <property type="term" value="C:cell envelope"/>
    <property type="evidence" value="ECO:0007669"/>
    <property type="project" value="UniProtKB-SubCell"/>
</dbReference>
<dbReference type="AlphaFoldDB" id="A0A2T4INL5"/>
<dbReference type="InterPro" id="IPR018313">
    <property type="entry name" value="SBP_3_CS"/>
</dbReference>
<feature type="domain" description="Ionotropic glutamate receptor C-terminal" evidence="7">
    <location>
        <begin position="30"/>
        <end position="254"/>
    </location>
</feature>
<feature type="chain" id="PRO_5015662701" evidence="5">
    <location>
        <begin position="26"/>
        <end position="257"/>
    </location>
</feature>
<dbReference type="SMART" id="SM00079">
    <property type="entry name" value="PBPe"/>
    <property type="match status" value="1"/>
</dbReference>
<comment type="similarity">
    <text evidence="2 4">Belongs to the bacterial solute-binding protein 3 family.</text>
</comment>
<evidence type="ECO:0000256" key="5">
    <source>
        <dbReference type="SAM" id="SignalP"/>
    </source>
</evidence>
<proteinExistence type="inferred from homology"/>
<organism evidence="8 9">
    <name type="scientific">Mesorhizobium helmanticense</name>
    <dbReference type="NCBI Taxonomy" id="1776423"/>
    <lineage>
        <taxon>Bacteria</taxon>
        <taxon>Pseudomonadati</taxon>
        <taxon>Pseudomonadota</taxon>
        <taxon>Alphaproteobacteria</taxon>
        <taxon>Hyphomicrobiales</taxon>
        <taxon>Phyllobacteriaceae</taxon>
        <taxon>Mesorhizobium</taxon>
    </lineage>
</organism>
<sequence>MRISRWIISAAAAAMLVAGPGFSLAQAQEKLKIGTEGAYPPFNTITADGKLVGFDIDIADALCAQMKVECELVTQDWDGMIPALQAKKFDAIVASMSITEERKKQVSFTNKYYTTPLSLVALNDTEITSTEAEALAGKTVGAQASTTQADYAQNVYGKAGAEAKLYPTQEEAITDLMNGRLDAVLSDKFVLMDWMKKASDGCCKMVGDVKGTETQAGIAVRQEDNELREKLNAAIDAIVADGTYKKIQAKYFDFDIY</sequence>
<dbReference type="InterPro" id="IPR001320">
    <property type="entry name" value="Iontro_rcpt_C"/>
</dbReference>
<dbReference type="RefSeq" id="WP_107652329.1">
    <property type="nucleotide sequence ID" value="NZ_PZJX01000052.1"/>
</dbReference>
<dbReference type="GO" id="GO:0016020">
    <property type="term" value="C:membrane"/>
    <property type="evidence" value="ECO:0007669"/>
    <property type="project" value="InterPro"/>
</dbReference>
<dbReference type="PROSITE" id="PS01039">
    <property type="entry name" value="SBP_BACTERIAL_3"/>
    <property type="match status" value="1"/>
</dbReference>
<dbReference type="OrthoDB" id="9807134at2"/>
<evidence type="ECO:0000256" key="2">
    <source>
        <dbReference type="ARBA" id="ARBA00010333"/>
    </source>
</evidence>
<evidence type="ECO:0000259" key="7">
    <source>
        <dbReference type="SMART" id="SM00079"/>
    </source>
</evidence>
<dbReference type="Pfam" id="PF00497">
    <property type="entry name" value="SBP_bac_3"/>
    <property type="match status" value="1"/>
</dbReference>